<proteinExistence type="predicted"/>
<organism evidence="3">
    <name type="scientific">Candidatus Kentrum sp. FM</name>
    <dbReference type="NCBI Taxonomy" id="2126340"/>
    <lineage>
        <taxon>Bacteria</taxon>
        <taxon>Pseudomonadati</taxon>
        <taxon>Pseudomonadota</taxon>
        <taxon>Gammaproteobacteria</taxon>
        <taxon>Candidatus Kentrum</taxon>
    </lineage>
</organism>
<evidence type="ECO:0000313" key="3">
    <source>
        <dbReference type="EMBL" id="VFK12333.1"/>
    </source>
</evidence>
<dbReference type="EMBL" id="CAADEZ010000242">
    <property type="protein sequence ID" value="VFJ59645.1"/>
    <property type="molecule type" value="Genomic_DNA"/>
</dbReference>
<name>A0A450W5K4_9GAMM</name>
<gene>
    <name evidence="1" type="ORF">BECKFM1743A_GA0114220_102422</name>
    <name evidence="3" type="ORF">BECKFM1743B_GA0114221_102362</name>
    <name evidence="2" type="ORF">BECKFM1743C_GA0114222_102987</name>
</gene>
<reference evidence="3" key="1">
    <citation type="submission" date="2019-02" db="EMBL/GenBank/DDBJ databases">
        <authorList>
            <person name="Gruber-Vodicka R. H."/>
            <person name="Seah K. B. B."/>
        </authorList>
    </citation>
    <scope>NUCLEOTIDE SEQUENCE</scope>
    <source>
        <strain evidence="1">BECK_BZ163</strain>
        <strain evidence="3">BECK_BZ164</strain>
        <strain evidence="2">BECK_BZ165</strain>
    </source>
</reference>
<evidence type="ECO:0000313" key="1">
    <source>
        <dbReference type="EMBL" id="VFJ59645.1"/>
    </source>
</evidence>
<dbReference type="EMBL" id="CAADFL010000236">
    <property type="protein sequence ID" value="VFK12333.1"/>
    <property type="molecule type" value="Genomic_DNA"/>
</dbReference>
<evidence type="ECO:0000313" key="2">
    <source>
        <dbReference type="EMBL" id="VFJ61703.1"/>
    </source>
</evidence>
<protein>
    <submittedName>
        <fullName evidence="3">Uncharacterized protein</fullName>
    </submittedName>
</protein>
<dbReference type="AlphaFoldDB" id="A0A450W5K4"/>
<dbReference type="EMBL" id="CAADFA010000298">
    <property type="protein sequence ID" value="VFJ61703.1"/>
    <property type="molecule type" value="Genomic_DNA"/>
</dbReference>
<sequence>MIAMNAMNNEPLWRAADLLCRPGERRSRSAGLQAGIINPTSELSFSFCARVCAIMGSIRSPPAWKREIAGFFFPLRTEFFLFRDLFIDFSHKLINEGNSLTIGV</sequence>
<accession>A0A450W5K4</accession>